<dbReference type="AlphaFoldDB" id="A0A9P0F3W1"/>
<dbReference type="Proteomes" id="UP001152759">
    <property type="component" value="Chromosome 4"/>
</dbReference>
<evidence type="ECO:0000313" key="4">
    <source>
        <dbReference type="Proteomes" id="UP001152759"/>
    </source>
</evidence>
<protein>
    <recommendedName>
        <fullName evidence="2">HMA domain-containing protein</fullName>
    </recommendedName>
</protein>
<sequence>MDRIPLMSRFSREFPKYELITEDSRFSEEDEDPEDEKEKEEAGENEKAEVVIGINGMKCQSCVRKITSNLMDKKGVSEVTGENLIPCPDKK</sequence>
<evidence type="ECO:0000313" key="3">
    <source>
        <dbReference type="EMBL" id="CAH0388621.1"/>
    </source>
</evidence>
<feature type="compositionally biased region" description="Acidic residues" evidence="1">
    <location>
        <begin position="28"/>
        <end position="38"/>
    </location>
</feature>
<evidence type="ECO:0000256" key="1">
    <source>
        <dbReference type="SAM" id="MobiDB-lite"/>
    </source>
</evidence>
<reference evidence="3" key="1">
    <citation type="submission" date="2021-12" db="EMBL/GenBank/DDBJ databases">
        <authorList>
            <person name="King R."/>
        </authorList>
    </citation>
    <scope>NUCLEOTIDE SEQUENCE</scope>
</reference>
<keyword evidence="4" id="KW-1185">Reference proteome</keyword>
<feature type="domain" description="HMA" evidence="2">
    <location>
        <begin position="54"/>
        <end position="80"/>
    </location>
</feature>
<gene>
    <name evidence="3" type="ORF">BEMITA_LOCUS7526</name>
</gene>
<accession>A0A9P0F3W1</accession>
<dbReference type="Pfam" id="PF00403">
    <property type="entry name" value="HMA"/>
    <property type="match status" value="1"/>
</dbReference>
<feature type="compositionally biased region" description="Basic and acidic residues" evidence="1">
    <location>
        <begin position="39"/>
        <end position="48"/>
    </location>
</feature>
<dbReference type="Gene3D" id="3.30.70.100">
    <property type="match status" value="1"/>
</dbReference>
<feature type="region of interest" description="Disordered" evidence="1">
    <location>
        <begin position="21"/>
        <end position="48"/>
    </location>
</feature>
<dbReference type="InterPro" id="IPR036163">
    <property type="entry name" value="HMA_dom_sf"/>
</dbReference>
<dbReference type="CDD" id="cd00371">
    <property type="entry name" value="HMA"/>
    <property type="match status" value="1"/>
</dbReference>
<organism evidence="3 4">
    <name type="scientific">Bemisia tabaci</name>
    <name type="common">Sweetpotato whitefly</name>
    <name type="synonym">Aleurodes tabaci</name>
    <dbReference type="NCBI Taxonomy" id="7038"/>
    <lineage>
        <taxon>Eukaryota</taxon>
        <taxon>Metazoa</taxon>
        <taxon>Ecdysozoa</taxon>
        <taxon>Arthropoda</taxon>
        <taxon>Hexapoda</taxon>
        <taxon>Insecta</taxon>
        <taxon>Pterygota</taxon>
        <taxon>Neoptera</taxon>
        <taxon>Paraneoptera</taxon>
        <taxon>Hemiptera</taxon>
        <taxon>Sternorrhyncha</taxon>
        <taxon>Aleyrodoidea</taxon>
        <taxon>Aleyrodidae</taxon>
        <taxon>Aleyrodinae</taxon>
        <taxon>Bemisia</taxon>
    </lineage>
</organism>
<dbReference type="InterPro" id="IPR006121">
    <property type="entry name" value="HMA_dom"/>
</dbReference>
<name>A0A9P0F3W1_BEMTA</name>
<dbReference type="EMBL" id="OU963865">
    <property type="protein sequence ID" value="CAH0388621.1"/>
    <property type="molecule type" value="Genomic_DNA"/>
</dbReference>
<evidence type="ECO:0000259" key="2">
    <source>
        <dbReference type="Pfam" id="PF00403"/>
    </source>
</evidence>
<dbReference type="SUPFAM" id="SSF55008">
    <property type="entry name" value="HMA, heavy metal-associated domain"/>
    <property type="match status" value="1"/>
</dbReference>
<proteinExistence type="predicted"/>
<dbReference type="GO" id="GO:0046872">
    <property type="term" value="F:metal ion binding"/>
    <property type="evidence" value="ECO:0007669"/>
    <property type="project" value="InterPro"/>
</dbReference>